<evidence type="ECO:0000313" key="3">
    <source>
        <dbReference type="EMBL" id="RZS87075.1"/>
    </source>
</evidence>
<proteinExistence type="predicted"/>
<dbReference type="Proteomes" id="UP000293638">
    <property type="component" value="Unassembled WGS sequence"/>
</dbReference>
<feature type="chain" id="PRO_5020857714" description="Parallel beta helix pectate lyase-like protein" evidence="2">
    <location>
        <begin position="28"/>
        <end position="344"/>
    </location>
</feature>
<organism evidence="3 4">
    <name type="scientific">Motilibacter rhizosphaerae</name>
    <dbReference type="NCBI Taxonomy" id="598652"/>
    <lineage>
        <taxon>Bacteria</taxon>
        <taxon>Bacillati</taxon>
        <taxon>Actinomycetota</taxon>
        <taxon>Actinomycetes</taxon>
        <taxon>Motilibacterales</taxon>
        <taxon>Motilibacteraceae</taxon>
        <taxon>Motilibacter</taxon>
    </lineage>
</organism>
<dbReference type="PROSITE" id="PS51257">
    <property type="entry name" value="PROKAR_LIPOPROTEIN"/>
    <property type="match status" value="1"/>
</dbReference>
<dbReference type="InterPro" id="IPR011050">
    <property type="entry name" value="Pectin_lyase_fold/virulence"/>
</dbReference>
<feature type="signal peptide" evidence="2">
    <location>
        <begin position="1"/>
        <end position="27"/>
    </location>
</feature>
<evidence type="ECO:0000313" key="4">
    <source>
        <dbReference type="Proteomes" id="UP000293638"/>
    </source>
</evidence>
<dbReference type="EMBL" id="SGXD01000003">
    <property type="protein sequence ID" value="RZS87075.1"/>
    <property type="molecule type" value="Genomic_DNA"/>
</dbReference>
<feature type="region of interest" description="Disordered" evidence="1">
    <location>
        <begin position="29"/>
        <end position="98"/>
    </location>
</feature>
<feature type="compositionally biased region" description="Low complexity" evidence="1">
    <location>
        <begin position="40"/>
        <end position="80"/>
    </location>
</feature>
<protein>
    <recommendedName>
        <fullName evidence="5">Parallel beta helix pectate lyase-like protein</fullName>
    </recommendedName>
</protein>
<gene>
    <name evidence="3" type="ORF">EV189_2497</name>
</gene>
<keyword evidence="4" id="KW-1185">Reference proteome</keyword>
<keyword evidence="2" id="KW-0732">Signal</keyword>
<dbReference type="AlphaFoldDB" id="A0A4Q7NP82"/>
<evidence type="ECO:0000256" key="2">
    <source>
        <dbReference type="SAM" id="SignalP"/>
    </source>
</evidence>
<sequence length="344" mass="33122">MLTPRSTRQGRGGAAVLGSAALALALAACSGSGGGPAPRPSSSTPGPTSSAPTTTGPTTTEPGTATPQPSATGSAGAPSGPATPLPTPSAPESPVPAPKPLRVVRAADSAALRAALRDARPGDRIDLVRATYTGPFVVSESGTAADPVVLTGARQTVITTTGGSPLTVTGSHVRVKTAQLRAGSAPAVVVAGGQDVTLDRLTVLRARQAGVRVTGGARLVYVLRSSLGGTSGPAVQVGAAGAAAQPSDVLVDGCTVVGQGVVVAAGATGGGVHGTSFSRPGGPWVRLLGSGWIVDDNTGDAPPSGPALLVGGPGDALRSNETTGGAAAVVGYTDPALEASTRVG</sequence>
<accession>A0A4Q7NP82</accession>
<dbReference type="Gene3D" id="2.160.20.10">
    <property type="entry name" value="Single-stranded right-handed beta-helix, Pectin lyase-like"/>
    <property type="match status" value="1"/>
</dbReference>
<dbReference type="InterPro" id="IPR012334">
    <property type="entry name" value="Pectin_lyas_fold"/>
</dbReference>
<evidence type="ECO:0008006" key="5">
    <source>
        <dbReference type="Google" id="ProtNLM"/>
    </source>
</evidence>
<comment type="caution">
    <text evidence="3">The sequence shown here is derived from an EMBL/GenBank/DDBJ whole genome shotgun (WGS) entry which is preliminary data.</text>
</comment>
<reference evidence="3 4" key="1">
    <citation type="submission" date="2019-02" db="EMBL/GenBank/DDBJ databases">
        <title>Genomic Encyclopedia of Type Strains, Phase IV (KMG-IV): sequencing the most valuable type-strain genomes for metagenomic binning, comparative biology and taxonomic classification.</title>
        <authorList>
            <person name="Goeker M."/>
        </authorList>
    </citation>
    <scope>NUCLEOTIDE SEQUENCE [LARGE SCALE GENOMIC DNA]</scope>
    <source>
        <strain evidence="3 4">DSM 45622</strain>
    </source>
</reference>
<feature type="compositionally biased region" description="Pro residues" evidence="1">
    <location>
        <begin position="81"/>
        <end position="98"/>
    </location>
</feature>
<dbReference type="RefSeq" id="WP_130493257.1">
    <property type="nucleotide sequence ID" value="NZ_SGXD01000003.1"/>
</dbReference>
<evidence type="ECO:0000256" key="1">
    <source>
        <dbReference type="SAM" id="MobiDB-lite"/>
    </source>
</evidence>
<name>A0A4Q7NP82_9ACTN</name>
<dbReference type="SUPFAM" id="SSF51126">
    <property type="entry name" value="Pectin lyase-like"/>
    <property type="match status" value="1"/>
</dbReference>